<evidence type="ECO:0000256" key="1">
    <source>
        <dbReference type="SAM" id="SignalP"/>
    </source>
</evidence>
<gene>
    <name evidence="2" type="ORF">SFRICE_030628</name>
</gene>
<accession>A0A2H1WZQ6</accession>
<reference evidence="2" key="1">
    <citation type="submission" date="2016-07" db="EMBL/GenBank/DDBJ databases">
        <authorList>
            <person name="Bretaudeau A."/>
        </authorList>
    </citation>
    <scope>NUCLEOTIDE SEQUENCE</scope>
    <source>
        <strain evidence="2">Rice</strain>
        <tissue evidence="2">Whole body</tissue>
    </source>
</reference>
<dbReference type="EMBL" id="ODYU01012333">
    <property type="protein sequence ID" value="SOQ58590.1"/>
    <property type="molecule type" value="Genomic_DNA"/>
</dbReference>
<evidence type="ECO:0000313" key="2">
    <source>
        <dbReference type="EMBL" id="SOQ58590.1"/>
    </source>
</evidence>
<organism evidence="2">
    <name type="scientific">Spodoptera frugiperda</name>
    <name type="common">Fall armyworm</name>
    <dbReference type="NCBI Taxonomy" id="7108"/>
    <lineage>
        <taxon>Eukaryota</taxon>
        <taxon>Metazoa</taxon>
        <taxon>Ecdysozoa</taxon>
        <taxon>Arthropoda</taxon>
        <taxon>Hexapoda</taxon>
        <taxon>Insecta</taxon>
        <taxon>Pterygota</taxon>
        <taxon>Neoptera</taxon>
        <taxon>Endopterygota</taxon>
        <taxon>Lepidoptera</taxon>
        <taxon>Glossata</taxon>
        <taxon>Ditrysia</taxon>
        <taxon>Noctuoidea</taxon>
        <taxon>Noctuidae</taxon>
        <taxon>Amphipyrinae</taxon>
        <taxon>Spodoptera</taxon>
    </lineage>
</organism>
<dbReference type="AlphaFoldDB" id="A0A2H1WZQ6"/>
<sequence length="452" mass="45861">MNSLVVFLSVVALVAGKPSGLITSPIISTPLAYAAPAYYSAPALYSAPAAVSSQSRLDIKSSPAVVTTSIEPIARTVISEPAVISPPTILPAPIAPAAVSSQSRIDIKTSPAITSTVVTAPVAYSAPLALAYKAPTFVKTFAPAFSAAIAAPAVPLDTPEVIAARAEHFEAKALAGAHLIKKRSAPLIAAPVLSHLASPVISTYAAAPVVHAPLAYSAPIAISTPLITKAYSKRCPTLGFSPMSWFDNNTDHFNMYKLVVLLSVAAMAAAKPGLVAPVAYSAVVPASSSVSQYSSSVVHGSPAVGVVAPAVYSAPSVYSVPAVYGAHAVAPVALAQAPHSPAVVLDAVNGVPLDTPEVVAARAAHYTAKALSGYHHLKKRSVAVAPVAYSSVVSPVAYSSPVVSAYSSPAVVSAYSTPVVSAYSGYSPVVSAYSAPLSYSAVYPKALSVHSY</sequence>
<keyword evidence="1" id="KW-0732">Signal</keyword>
<proteinExistence type="predicted"/>
<protein>
    <submittedName>
        <fullName evidence="2">SFRICE_030628</fullName>
    </submittedName>
</protein>
<name>A0A2H1WZQ6_SPOFR</name>
<feature type="signal peptide" evidence="1">
    <location>
        <begin position="1"/>
        <end position="16"/>
    </location>
</feature>
<feature type="chain" id="PRO_5013742697" evidence="1">
    <location>
        <begin position="17"/>
        <end position="452"/>
    </location>
</feature>